<reference evidence="2" key="1">
    <citation type="submission" date="2017-08" db="EMBL/GenBank/DDBJ databases">
        <title>A dynamic microbial community with high functional redundancy inhabits the cold, oxic subseafloor aquifer.</title>
        <authorList>
            <person name="Tully B.J."/>
            <person name="Wheat C.G."/>
            <person name="Glazer B.T."/>
            <person name="Huber J.A."/>
        </authorList>
    </citation>
    <scope>NUCLEOTIDE SEQUENCE [LARGE SCALE GENOMIC DNA]</scope>
</reference>
<proteinExistence type="predicted"/>
<name>A0A2A5CHJ5_9GAMM</name>
<dbReference type="Proteomes" id="UP000228987">
    <property type="component" value="Unassembled WGS sequence"/>
</dbReference>
<evidence type="ECO:0000313" key="1">
    <source>
        <dbReference type="EMBL" id="PCJ43357.1"/>
    </source>
</evidence>
<organism evidence="1 2">
    <name type="scientific">SAR86 cluster bacterium</name>
    <dbReference type="NCBI Taxonomy" id="2030880"/>
    <lineage>
        <taxon>Bacteria</taxon>
        <taxon>Pseudomonadati</taxon>
        <taxon>Pseudomonadota</taxon>
        <taxon>Gammaproteobacteria</taxon>
        <taxon>SAR86 cluster</taxon>
    </lineage>
</organism>
<gene>
    <name evidence="1" type="ORF">COA71_00340</name>
</gene>
<accession>A0A2A5CHJ5</accession>
<protein>
    <submittedName>
        <fullName evidence="1">Uncharacterized protein</fullName>
    </submittedName>
</protein>
<sequence>MYDHSKVEHYRYSSSIVTHEIKWGLRRVDNGERVVSDDCLLLVGHARHFYIDLYDTGDSAETLMDQLDFDCAIAPFIDLYWEEDLGCANREGFLDDLDCHLYDRETLEQLALVRISVYWYYELVEY</sequence>
<comment type="caution">
    <text evidence="1">The sequence shown here is derived from an EMBL/GenBank/DDBJ whole genome shotgun (WGS) entry which is preliminary data.</text>
</comment>
<dbReference type="AlphaFoldDB" id="A0A2A5CHJ5"/>
<dbReference type="EMBL" id="NVWI01000001">
    <property type="protein sequence ID" value="PCJ43357.1"/>
    <property type="molecule type" value="Genomic_DNA"/>
</dbReference>
<evidence type="ECO:0000313" key="2">
    <source>
        <dbReference type="Proteomes" id="UP000228987"/>
    </source>
</evidence>